<evidence type="ECO:0000313" key="1">
    <source>
        <dbReference type="EMBL" id="JAI06069.1"/>
    </source>
</evidence>
<sequence>MTHSLAITRWLLTQHHIVANIIISDKKTNV</sequence>
<dbReference type="AlphaFoldDB" id="A0A0E9XWJ1"/>
<organism evidence="1">
    <name type="scientific">Anguilla anguilla</name>
    <name type="common">European freshwater eel</name>
    <name type="synonym">Muraena anguilla</name>
    <dbReference type="NCBI Taxonomy" id="7936"/>
    <lineage>
        <taxon>Eukaryota</taxon>
        <taxon>Metazoa</taxon>
        <taxon>Chordata</taxon>
        <taxon>Craniata</taxon>
        <taxon>Vertebrata</taxon>
        <taxon>Euteleostomi</taxon>
        <taxon>Actinopterygii</taxon>
        <taxon>Neopterygii</taxon>
        <taxon>Teleostei</taxon>
        <taxon>Anguilliformes</taxon>
        <taxon>Anguillidae</taxon>
        <taxon>Anguilla</taxon>
    </lineage>
</organism>
<accession>A0A0E9XWJ1</accession>
<dbReference type="EMBL" id="GBXM01002509">
    <property type="protein sequence ID" value="JAI06069.1"/>
    <property type="molecule type" value="Transcribed_RNA"/>
</dbReference>
<protein>
    <submittedName>
        <fullName evidence="1">Uncharacterized protein</fullName>
    </submittedName>
</protein>
<proteinExistence type="predicted"/>
<reference evidence="1" key="1">
    <citation type="submission" date="2014-11" db="EMBL/GenBank/DDBJ databases">
        <authorList>
            <person name="Amaro Gonzalez C."/>
        </authorList>
    </citation>
    <scope>NUCLEOTIDE SEQUENCE</scope>
</reference>
<name>A0A0E9XWJ1_ANGAN</name>
<reference evidence="1" key="2">
    <citation type="journal article" date="2015" name="Fish Shellfish Immunol.">
        <title>Early steps in the European eel (Anguilla anguilla)-Vibrio vulnificus interaction in the gills: Role of the RtxA13 toxin.</title>
        <authorList>
            <person name="Callol A."/>
            <person name="Pajuelo D."/>
            <person name="Ebbesson L."/>
            <person name="Teles M."/>
            <person name="MacKenzie S."/>
            <person name="Amaro C."/>
        </authorList>
    </citation>
    <scope>NUCLEOTIDE SEQUENCE</scope>
</reference>